<organism evidence="4">
    <name type="scientific">Nothobranchius kuhntae</name>
    <name type="common">Beira killifish</name>
    <dbReference type="NCBI Taxonomy" id="321403"/>
    <lineage>
        <taxon>Eukaryota</taxon>
        <taxon>Metazoa</taxon>
        <taxon>Chordata</taxon>
        <taxon>Craniata</taxon>
        <taxon>Vertebrata</taxon>
        <taxon>Euteleostomi</taxon>
        <taxon>Actinopterygii</taxon>
        <taxon>Neopterygii</taxon>
        <taxon>Teleostei</taxon>
        <taxon>Neoteleostei</taxon>
        <taxon>Acanthomorphata</taxon>
        <taxon>Ovalentaria</taxon>
        <taxon>Atherinomorphae</taxon>
        <taxon>Cyprinodontiformes</taxon>
        <taxon>Nothobranchiidae</taxon>
        <taxon>Nothobranchius</taxon>
    </lineage>
</organism>
<dbReference type="SMART" id="SM00355">
    <property type="entry name" value="ZnF_C2H2"/>
    <property type="match status" value="6"/>
</dbReference>
<feature type="region of interest" description="Disordered" evidence="2">
    <location>
        <begin position="527"/>
        <end position="566"/>
    </location>
</feature>
<reference evidence="4" key="1">
    <citation type="submission" date="2016-05" db="EMBL/GenBank/DDBJ databases">
        <authorList>
            <person name="Lavstsen T."/>
            <person name="Jespersen J.S."/>
        </authorList>
    </citation>
    <scope>NUCLEOTIDE SEQUENCE</scope>
    <source>
        <tissue evidence="4">Brain</tissue>
    </source>
</reference>
<evidence type="ECO:0000313" key="4">
    <source>
        <dbReference type="EMBL" id="SBR03904.1"/>
    </source>
</evidence>
<dbReference type="PROSITE" id="PS00028">
    <property type="entry name" value="ZINC_FINGER_C2H2_1"/>
    <property type="match status" value="1"/>
</dbReference>
<dbReference type="EMBL" id="HAED01017459">
    <property type="protein sequence ID" value="SBR03904.1"/>
    <property type="molecule type" value="Transcribed_RNA"/>
</dbReference>
<feature type="domain" description="C2H2-type" evidence="3">
    <location>
        <begin position="814"/>
        <end position="841"/>
    </location>
</feature>
<accession>A0A1A8J2Q3</accession>
<dbReference type="PROSITE" id="PS50157">
    <property type="entry name" value="ZINC_FINGER_C2H2_2"/>
    <property type="match status" value="1"/>
</dbReference>
<sequence>MDLVDICTSIAHNKKRVNKKNKNGHKLLQLRKTAVQPPAMQNQDKNGPKKIAEEWEQRVSSNYPPQEAQQWRHKPNHGGSTLRFTCSQCKDTLEYVPKDLVRHFVDKHRGSPPVFSCHLCTFSTHEFSFLQVHLLSHKDTFSSCSMCNDNIQRTWPEFSAHLTMYHCPNGKYSCDLCQQFSTGDFRVFLEHIYGHNLNLEAAEDVDQTLRCTYCSFKTSEKRSISKHAKADHVCKTGNLRSQTKQVHSITPKAVAIVPPKKTRLTRSSVRETCWLTQDCLTLPGTEFLDKYCHLSDPQTTLEETQQFLMQSVAVETNNKKWTKALKTVLSNVPQEVNLYQSENGIMTDSQDLAVLTVKNKIMVAPNVSAYPRRLKTKTFMGKKAVCPEASASDTPPDQIQPSFKDQTPSLQVENKPHNDVSTSMLNRENQELKMDKELEGSVSGEGVHISIKEKSSACRVLPRSKTQSRRWKRWSRFRKASKCGGKTLKLVLKKNLVKENLWVSQRDDEGKDVHQDASDPRWPVEEMVQSSATHHNSGSTDDPPETRTLILQSEPRSRSVKSFRPKDTLDGFQSWHQDVPGDPKTIPFLCSLETDPRSAFETQVEVLVQKSHNGPFSQDKERPAAVVQPAVTSQDELDLQDLCPEFSAQQKDQTVEAIEDGEVDLCSRVHSTVDKVIPQRSPPASGHRWQPVSRRQERILKLVAMNPSQAVKHPAGDQPVVVLNHPDADIPQVARIMEVVNRYSEVQKVLLSHSTLAALTALDRATAETDHPAQPQNPAGVQERFTLKLKFRRLTRKKYEIVGTSPSQESVSRFPCWFCGRVFTSQEVMMAHRQRHLMEWKRPGCEKSLTLDK</sequence>
<feature type="compositionally biased region" description="Polar residues" evidence="2">
    <location>
        <begin position="528"/>
        <end position="540"/>
    </location>
</feature>
<gene>
    <name evidence="4" type="primary">BX248124.2</name>
</gene>
<dbReference type="GO" id="GO:0008270">
    <property type="term" value="F:zinc ion binding"/>
    <property type="evidence" value="ECO:0007669"/>
    <property type="project" value="UniProtKB-KW"/>
</dbReference>
<dbReference type="AlphaFoldDB" id="A0A1A8J2Q3"/>
<feature type="compositionally biased region" description="Polar residues" evidence="2">
    <location>
        <begin position="391"/>
        <end position="412"/>
    </location>
</feature>
<evidence type="ECO:0000256" key="1">
    <source>
        <dbReference type="PROSITE-ProRule" id="PRU00042"/>
    </source>
</evidence>
<name>A0A1A8J2Q3_NOTKU</name>
<evidence type="ECO:0000256" key="2">
    <source>
        <dbReference type="SAM" id="MobiDB-lite"/>
    </source>
</evidence>
<keyword evidence="1" id="KW-0862">Zinc</keyword>
<dbReference type="InterPro" id="IPR013087">
    <property type="entry name" value="Znf_C2H2_type"/>
</dbReference>
<evidence type="ECO:0000259" key="3">
    <source>
        <dbReference type="PROSITE" id="PS50157"/>
    </source>
</evidence>
<keyword evidence="1" id="KW-0479">Metal-binding</keyword>
<proteinExistence type="predicted"/>
<protein>
    <recommendedName>
        <fullName evidence="3">C2H2-type domain-containing protein</fullName>
    </recommendedName>
</protein>
<feature type="region of interest" description="Disordered" evidence="2">
    <location>
        <begin position="387"/>
        <end position="421"/>
    </location>
</feature>
<reference evidence="4" key="2">
    <citation type="submission" date="2016-06" db="EMBL/GenBank/DDBJ databases">
        <title>The genome of a short-lived fish provides insights into sex chromosome evolution and the genetic control of aging.</title>
        <authorList>
            <person name="Reichwald K."/>
            <person name="Felder M."/>
            <person name="Petzold A."/>
            <person name="Koch P."/>
            <person name="Groth M."/>
            <person name="Platzer M."/>
        </authorList>
    </citation>
    <scope>NUCLEOTIDE SEQUENCE</scope>
    <source>
        <tissue evidence="4">Brain</tissue>
    </source>
</reference>
<keyword evidence="1" id="KW-0863">Zinc-finger</keyword>